<reference evidence="3 4" key="1">
    <citation type="submission" date="2020-11" db="EMBL/GenBank/DDBJ databases">
        <title>Actinomyces sp. ZJ750.</title>
        <authorList>
            <person name="Zhou J."/>
        </authorList>
    </citation>
    <scope>NUCLEOTIDE SEQUENCE [LARGE SCALE GENOMIC DNA]</scope>
    <source>
        <strain evidence="3 4">ZJ750</strain>
    </source>
</reference>
<dbReference type="KEGG" id="arep:ID810_00380"/>
<evidence type="ECO:0000259" key="2">
    <source>
        <dbReference type="Pfam" id="PF19789"/>
    </source>
</evidence>
<gene>
    <name evidence="3" type="ORF">ID810_00380</name>
</gene>
<keyword evidence="4" id="KW-1185">Reference proteome</keyword>
<organism evidence="3 4">
    <name type="scientific">Actinomyces respiraculi</name>
    <dbReference type="NCBI Taxonomy" id="2744574"/>
    <lineage>
        <taxon>Bacteria</taxon>
        <taxon>Bacillati</taxon>
        <taxon>Actinomycetota</taxon>
        <taxon>Actinomycetes</taxon>
        <taxon>Actinomycetales</taxon>
        <taxon>Actinomycetaceae</taxon>
        <taxon>Actinomyces</taxon>
    </lineage>
</organism>
<evidence type="ECO:0000313" key="4">
    <source>
        <dbReference type="Proteomes" id="UP000594637"/>
    </source>
</evidence>
<sequence length="247" mass="26368">MTTRVRAVVAALALLLPGALGSCAPTPTTDYATAHKGDVVILGTWEQDGDATNGAEPLEWIVLDRIDDRLLLLTADVVAARPYHHVPFEPITWADSDLRAWLNTDFLTQALTPAEQDLVQPTVLDNLDQSIAGTDGGAPTTDRVLALSETDAVIYLSTDWDREWTGRATVTDAASSPALYTDDEGHTDWWLRSPGGDDYAAQYVSADGEPITAGIAADAELGVRPALWLSVWGTTTPSSASSGEPRP</sequence>
<protein>
    <recommendedName>
        <fullName evidence="2">DUF6273 domain-containing protein</fullName>
    </recommendedName>
</protein>
<dbReference type="EMBL" id="CP063989">
    <property type="protein sequence ID" value="QPL05498.1"/>
    <property type="molecule type" value="Genomic_DNA"/>
</dbReference>
<feature type="domain" description="DUF6273" evidence="2">
    <location>
        <begin position="68"/>
        <end position="230"/>
    </location>
</feature>
<feature type="chain" id="PRO_5032981647" description="DUF6273 domain-containing protein" evidence="1">
    <location>
        <begin position="25"/>
        <end position="247"/>
    </location>
</feature>
<proteinExistence type="predicted"/>
<dbReference type="PROSITE" id="PS51257">
    <property type="entry name" value="PROKAR_LIPOPROTEIN"/>
    <property type="match status" value="1"/>
</dbReference>
<evidence type="ECO:0000313" key="3">
    <source>
        <dbReference type="EMBL" id="QPL05498.1"/>
    </source>
</evidence>
<dbReference type="RefSeq" id="WP_166857564.1">
    <property type="nucleotide sequence ID" value="NZ_CP063989.1"/>
</dbReference>
<feature type="signal peptide" evidence="1">
    <location>
        <begin position="1"/>
        <end position="24"/>
    </location>
</feature>
<dbReference type="Pfam" id="PF19789">
    <property type="entry name" value="DUF6273"/>
    <property type="match status" value="1"/>
</dbReference>
<evidence type="ECO:0000256" key="1">
    <source>
        <dbReference type="SAM" id="SignalP"/>
    </source>
</evidence>
<dbReference type="Proteomes" id="UP000594637">
    <property type="component" value="Chromosome"/>
</dbReference>
<keyword evidence="1" id="KW-0732">Signal</keyword>
<dbReference type="AlphaFoldDB" id="A0A7T0PWI2"/>
<name>A0A7T0PWI2_9ACTO</name>
<accession>A0A7T0PWI2</accession>
<dbReference type="InterPro" id="IPR046240">
    <property type="entry name" value="DUF6273"/>
</dbReference>